<feature type="transmembrane region" description="Helical" evidence="2">
    <location>
        <begin position="362"/>
        <end position="385"/>
    </location>
</feature>
<feature type="transmembrane region" description="Helical" evidence="2">
    <location>
        <begin position="167"/>
        <end position="189"/>
    </location>
</feature>
<dbReference type="InterPro" id="IPR050327">
    <property type="entry name" value="Proton-linked_MCT"/>
</dbReference>
<dbReference type="InterPro" id="IPR011701">
    <property type="entry name" value="MFS"/>
</dbReference>
<feature type="transmembrane region" description="Helical" evidence="2">
    <location>
        <begin position="41"/>
        <end position="63"/>
    </location>
</feature>
<dbReference type="InterPro" id="IPR020846">
    <property type="entry name" value="MFS_dom"/>
</dbReference>
<dbReference type="PROSITE" id="PS50850">
    <property type="entry name" value="MFS"/>
    <property type="match status" value="1"/>
</dbReference>
<comment type="subcellular location">
    <subcellularLocation>
        <location evidence="1">Membrane</location>
        <topology evidence="1">Multi-pass membrane protein</topology>
    </subcellularLocation>
</comment>
<dbReference type="PANTHER" id="PTHR11360:SF251">
    <property type="entry name" value="MAJOR FACILITATOR SUPERFAMILY (MFS) PROFILE DOMAIN-CONTAINING PROTEIN"/>
    <property type="match status" value="1"/>
</dbReference>
<feature type="transmembrane region" description="Helical" evidence="2">
    <location>
        <begin position="427"/>
        <end position="449"/>
    </location>
</feature>
<protein>
    <recommendedName>
        <fullName evidence="3">Major facilitator superfamily (MFS) profile domain-containing protein</fullName>
    </recommendedName>
</protein>
<evidence type="ECO:0000313" key="4">
    <source>
        <dbReference type="EMBL" id="CAH3178119.1"/>
    </source>
</evidence>
<feature type="transmembrane region" description="Helical" evidence="2">
    <location>
        <begin position="111"/>
        <end position="129"/>
    </location>
</feature>
<gene>
    <name evidence="4" type="ORF">PLOB_00020179</name>
</gene>
<dbReference type="Gene3D" id="1.20.1250.20">
    <property type="entry name" value="MFS general substrate transporter like domains"/>
    <property type="match status" value="2"/>
</dbReference>
<organism evidence="4 5">
    <name type="scientific">Porites lobata</name>
    <dbReference type="NCBI Taxonomy" id="104759"/>
    <lineage>
        <taxon>Eukaryota</taxon>
        <taxon>Metazoa</taxon>
        <taxon>Cnidaria</taxon>
        <taxon>Anthozoa</taxon>
        <taxon>Hexacorallia</taxon>
        <taxon>Scleractinia</taxon>
        <taxon>Fungiina</taxon>
        <taxon>Poritidae</taxon>
        <taxon>Porites</taxon>
    </lineage>
</organism>
<evidence type="ECO:0000256" key="1">
    <source>
        <dbReference type="ARBA" id="ARBA00004141"/>
    </source>
</evidence>
<feature type="transmembrane region" description="Helical" evidence="2">
    <location>
        <begin position="337"/>
        <end position="356"/>
    </location>
</feature>
<evidence type="ECO:0000256" key="2">
    <source>
        <dbReference type="SAM" id="Phobius"/>
    </source>
</evidence>
<dbReference type="Pfam" id="PF07690">
    <property type="entry name" value="MFS_1"/>
    <property type="match status" value="2"/>
</dbReference>
<feature type="transmembrane region" description="Helical" evidence="2">
    <location>
        <begin position="271"/>
        <end position="295"/>
    </location>
</feature>
<feature type="transmembrane region" description="Helical" evidence="2">
    <location>
        <begin position="397"/>
        <end position="415"/>
    </location>
</feature>
<feature type="transmembrane region" description="Helical" evidence="2">
    <location>
        <begin position="195"/>
        <end position="216"/>
    </location>
</feature>
<evidence type="ECO:0000259" key="3">
    <source>
        <dbReference type="PROSITE" id="PS50850"/>
    </source>
</evidence>
<comment type="caution">
    <text evidence="4">The sequence shown here is derived from an EMBL/GenBank/DDBJ whole genome shotgun (WGS) entry which is preliminary data.</text>
</comment>
<dbReference type="PANTHER" id="PTHR11360">
    <property type="entry name" value="MONOCARBOXYLATE TRANSPORTER"/>
    <property type="match status" value="1"/>
</dbReference>
<keyword evidence="2" id="KW-0812">Transmembrane</keyword>
<feature type="domain" description="Major facilitator superfamily (MFS) profile" evidence="3">
    <location>
        <begin position="42"/>
        <end position="451"/>
    </location>
</feature>
<dbReference type="InterPro" id="IPR036259">
    <property type="entry name" value="MFS_trans_sf"/>
</dbReference>
<sequence length="477" mass="52446">MESQQEKCLPVTQGTQTQRCCSKWWIFKNDFKHASRLDGPYAFFVCLCGFICVLIPIGCAYSYGLLFPVLLVEFKEGKARTAWVGSLAYASGSLFGPFVGLLCDRFSHRKVAVGGGMLASLSLFATSQAPSLTMMYFTFGLTFGLGCSCLYFVSLTILPKYFLKRRALATGLVLMGPCAGLIVMSPIIQSLLNATTWRVTLIAMAGMTLITCFLSLSFDSNVPKDECQVIKTVDESSDVRSSLVVLASARKAESSQLCSTLIFSYLKNKEFVIHLIASVTCFCGLTIPIVHMARYCQEQGIDANRSFVMYLFNGVASVLLRALTGHICDIKKLDPRWVLQIAMFLAGIISVLMTHFRSYNELFACFVLYGVMDGTIVSSLNILALYTLSPEERPQGFGFFHLCIAISLAAGPPFGGFLADLSGAYTLTFYIAGTFHVVAGCILFLSYCVKGTKRSREDLTKMLPLENFVIIEKVTVL</sequence>
<keyword evidence="2" id="KW-1133">Transmembrane helix</keyword>
<accession>A0ABN8RJE7</accession>
<reference evidence="4 5" key="1">
    <citation type="submission" date="2022-05" db="EMBL/GenBank/DDBJ databases">
        <authorList>
            <consortium name="Genoscope - CEA"/>
            <person name="William W."/>
        </authorList>
    </citation>
    <scope>NUCLEOTIDE SEQUENCE [LARGE SCALE GENOMIC DNA]</scope>
</reference>
<feature type="transmembrane region" description="Helical" evidence="2">
    <location>
        <begin position="135"/>
        <end position="155"/>
    </location>
</feature>
<name>A0ABN8RJE7_9CNID</name>
<evidence type="ECO:0000313" key="5">
    <source>
        <dbReference type="Proteomes" id="UP001159405"/>
    </source>
</evidence>
<feature type="transmembrane region" description="Helical" evidence="2">
    <location>
        <begin position="83"/>
        <end position="104"/>
    </location>
</feature>
<keyword evidence="2" id="KW-0472">Membrane</keyword>
<feature type="transmembrane region" description="Helical" evidence="2">
    <location>
        <begin position="307"/>
        <end position="325"/>
    </location>
</feature>
<keyword evidence="5" id="KW-1185">Reference proteome</keyword>
<dbReference type="SUPFAM" id="SSF103473">
    <property type="entry name" value="MFS general substrate transporter"/>
    <property type="match status" value="1"/>
</dbReference>
<dbReference type="EMBL" id="CALNXK010000235">
    <property type="protein sequence ID" value="CAH3178119.1"/>
    <property type="molecule type" value="Genomic_DNA"/>
</dbReference>
<proteinExistence type="predicted"/>
<dbReference type="Proteomes" id="UP001159405">
    <property type="component" value="Unassembled WGS sequence"/>
</dbReference>